<reference evidence="1" key="1">
    <citation type="journal article" date="2020" name="Nature">
        <title>Giant virus diversity and host interactions through global metagenomics.</title>
        <authorList>
            <person name="Schulz F."/>
            <person name="Roux S."/>
            <person name="Paez-Espino D."/>
            <person name="Jungbluth S."/>
            <person name="Walsh D.A."/>
            <person name="Denef V.J."/>
            <person name="McMahon K.D."/>
            <person name="Konstantinidis K.T."/>
            <person name="Eloe-Fadrosh E.A."/>
            <person name="Kyrpides N.C."/>
            <person name="Woyke T."/>
        </authorList>
    </citation>
    <scope>NUCLEOTIDE SEQUENCE</scope>
    <source>
        <strain evidence="1">GVMAG-M-3300010160-4</strain>
    </source>
</reference>
<name>A0A6C0BEQ7_9ZZZZ</name>
<sequence>MRVLQPIIYSAEALMYFTSLLKLETPDYNFILKSVDTIISDSKIQRYQNSNFNDGPLSNVGTVLIENYAELFQEAYLTGIDSSIFKGNKKSKRKLDKKVKLDSYDHFSIRNFGTIVNSPILKTDFAEKLNDKTLYEHMVDFIDLCVRRLENDENSGITYDYIFIIARYAVDIKTLQEKSDQYNYLQ</sequence>
<evidence type="ECO:0000313" key="1">
    <source>
        <dbReference type="EMBL" id="QHS90069.1"/>
    </source>
</evidence>
<proteinExistence type="predicted"/>
<dbReference type="AlphaFoldDB" id="A0A6C0BEQ7"/>
<organism evidence="1">
    <name type="scientific">viral metagenome</name>
    <dbReference type="NCBI Taxonomy" id="1070528"/>
    <lineage>
        <taxon>unclassified sequences</taxon>
        <taxon>metagenomes</taxon>
        <taxon>organismal metagenomes</taxon>
    </lineage>
</organism>
<dbReference type="EMBL" id="MN739124">
    <property type="protein sequence ID" value="QHS90069.1"/>
    <property type="molecule type" value="Genomic_DNA"/>
</dbReference>
<accession>A0A6C0BEQ7</accession>
<protein>
    <submittedName>
        <fullName evidence="1">Uncharacterized protein</fullName>
    </submittedName>
</protein>